<dbReference type="Pfam" id="PF00096">
    <property type="entry name" value="zf-C2H2"/>
    <property type="match status" value="8"/>
</dbReference>
<keyword evidence="5" id="KW-0479">Metal-binding</keyword>
<dbReference type="InterPro" id="IPR050752">
    <property type="entry name" value="C2H2-ZF_domain"/>
</dbReference>
<comment type="subcellular location">
    <subcellularLocation>
        <location evidence="2">Nucleus</location>
    </subcellularLocation>
</comment>
<feature type="domain" description="C2H2-type" evidence="18">
    <location>
        <begin position="55"/>
        <end position="77"/>
    </location>
</feature>
<dbReference type="PROSITE" id="PS50157">
    <property type="entry name" value="ZINC_FINGER_C2H2_2"/>
    <property type="match status" value="11"/>
</dbReference>
<dbReference type="SMART" id="SM00355">
    <property type="entry name" value="ZnF_C2H2"/>
    <property type="match status" value="12"/>
</dbReference>
<keyword evidence="10" id="KW-0805">Transcription regulation</keyword>
<evidence type="ECO:0000256" key="7">
    <source>
        <dbReference type="ARBA" id="ARBA00022771"/>
    </source>
</evidence>
<keyword evidence="12" id="KW-0804">Transcription</keyword>
<comment type="similarity">
    <text evidence="3">Belongs to the krueppel C2H2-type zinc-finger protein family.</text>
</comment>
<dbReference type="GO" id="GO:0005634">
    <property type="term" value="C:nucleus"/>
    <property type="evidence" value="ECO:0007669"/>
    <property type="project" value="UniProtKB-SubCell"/>
</dbReference>
<dbReference type="Ensembl" id="ENSAOWT00000030518.1">
    <property type="protein sequence ID" value="ENSAOWP00000026946.1"/>
    <property type="gene ID" value="ENSAOWG00000018162.1"/>
</dbReference>
<feature type="coiled-coil region" evidence="16">
    <location>
        <begin position="97"/>
        <end position="124"/>
    </location>
</feature>
<dbReference type="FunFam" id="3.30.160.60:FF:001860">
    <property type="entry name" value="Zinc finger protein 770"/>
    <property type="match status" value="1"/>
</dbReference>
<feature type="domain" description="C2H2-type" evidence="18">
    <location>
        <begin position="657"/>
        <end position="684"/>
    </location>
</feature>
<evidence type="ECO:0000256" key="6">
    <source>
        <dbReference type="ARBA" id="ARBA00022737"/>
    </source>
</evidence>
<evidence type="ECO:0000256" key="13">
    <source>
        <dbReference type="ARBA" id="ARBA00023242"/>
    </source>
</evidence>
<evidence type="ECO:0000256" key="17">
    <source>
        <dbReference type="SAM" id="MobiDB-lite"/>
    </source>
</evidence>
<dbReference type="FunFam" id="3.30.160.60:FF:001196">
    <property type="entry name" value="Zinc finger protein 770"/>
    <property type="match status" value="1"/>
</dbReference>
<proteinExistence type="inferred from homology"/>
<evidence type="ECO:0000256" key="4">
    <source>
        <dbReference type="ARBA" id="ARBA00022499"/>
    </source>
</evidence>
<evidence type="ECO:0000256" key="11">
    <source>
        <dbReference type="ARBA" id="ARBA00023125"/>
    </source>
</evidence>
<dbReference type="FunFam" id="3.30.160.60:FF:002212">
    <property type="entry name" value="Zinc finger protein 672"/>
    <property type="match status" value="1"/>
</dbReference>
<dbReference type="FunFam" id="3.30.160.60:FF:000286">
    <property type="entry name" value="Zinc finger protein 770"/>
    <property type="match status" value="1"/>
</dbReference>
<dbReference type="SUPFAM" id="SSF57667">
    <property type="entry name" value="beta-beta-alpha zinc fingers"/>
    <property type="match status" value="5"/>
</dbReference>
<dbReference type="PROSITE" id="PS00028">
    <property type="entry name" value="ZINC_FINGER_C2H2_1"/>
    <property type="match status" value="10"/>
</dbReference>
<evidence type="ECO:0000256" key="16">
    <source>
        <dbReference type="SAM" id="Coils"/>
    </source>
</evidence>
<dbReference type="InterPro" id="IPR036236">
    <property type="entry name" value="Znf_C2H2_sf"/>
</dbReference>
<keyword evidence="11" id="KW-0238">DNA-binding</keyword>
<evidence type="ECO:0000256" key="3">
    <source>
        <dbReference type="ARBA" id="ARBA00006991"/>
    </source>
</evidence>
<reference evidence="19" key="2">
    <citation type="submission" date="2025-09" db="UniProtKB">
        <authorList>
            <consortium name="Ensembl"/>
        </authorList>
    </citation>
    <scope>IDENTIFICATION</scope>
</reference>
<dbReference type="GO" id="GO:0000981">
    <property type="term" value="F:DNA-binding transcription factor activity, RNA polymerase II-specific"/>
    <property type="evidence" value="ECO:0007669"/>
    <property type="project" value="TreeGrafter"/>
</dbReference>
<keyword evidence="6" id="KW-0677">Repeat</keyword>
<evidence type="ECO:0000313" key="19">
    <source>
        <dbReference type="Ensembl" id="ENSAOWP00000026946.1"/>
    </source>
</evidence>
<evidence type="ECO:0000259" key="18">
    <source>
        <dbReference type="PROSITE" id="PS50157"/>
    </source>
</evidence>
<sequence>ESVIVLKKMLKVQQCVTANRIPRKRPYICDICYKQFETPSKLARHYLIHTGQKPFECHVCHKTFRQLVHLDRHQLTHNLPFKCIVCHRNFKNLITFFKHQQLHNENYQNDIKQAEKSVDSKQDKVVCGIFQCSVCRKSFTTEERWMLHQCPKADHLHSTRRRKKTHACESCNKTFPSRSKLQRHFLIHTGQKPFRCSSCGKSFRQSTHLKIHQLTHTEERPFQCCFCQKGFKIQSKLMKHKQLHARNKTYPNIIYKAKSPKCSRPQNSLEGKRDSFEDADTYKSQEKDLCDAHSIYIVPYQCPVCEQCFETEQVLNLHKCFYLRDDKSSNNGPTACSRKVSMENKILMKLKHAGEKASNSSLPDRKRIKSSHLKSRDLIAARDERSDHNASTKPFKDCHSKLVMHKAISNKKRAFPLLLPWEEHLQPHELGINLKGMLTGERMLNINDSVHNQDDAFYGSSHDGFFDNPEILHCAFSNPTKNIHNRHKVCKCDRCEKIFPSSSKLQRHYLIHTGQKPFGCNVCGKTFRQSAHLKRHQLTHTEKIPCKSPVCQVKFENLNKLFNRQGDHIEFKSSQPVSYSQRPSQASGFQGFELIQSNQAAEIKVEIESGDFVLDTSSRNTQPYLCSKSLETEQSCYGHRYDFSEGTEKSKVIKKLYQCSVCFKTFKSPSKLERHYLMHAGQKPFECSVCGKNFRQAPHLKRHHLTHFKKSLKISSTK</sequence>
<evidence type="ECO:0000256" key="14">
    <source>
        <dbReference type="ARBA" id="ARBA00069093"/>
    </source>
</evidence>
<keyword evidence="4" id="KW-1017">Isopeptide bond</keyword>
<dbReference type="PANTHER" id="PTHR24384">
    <property type="entry name" value="FINGER PUTATIVE TRANSCRIPTION FACTOR FAMILY-RELATED"/>
    <property type="match status" value="1"/>
</dbReference>
<evidence type="ECO:0000256" key="8">
    <source>
        <dbReference type="ARBA" id="ARBA00022833"/>
    </source>
</evidence>
<feature type="compositionally biased region" description="Basic and acidic residues" evidence="17">
    <location>
        <begin position="374"/>
        <end position="392"/>
    </location>
</feature>
<dbReference type="FunFam" id="3.30.160.60:FF:000978">
    <property type="entry name" value="Zinc finger protein 770"/>
    <property type="match status" value="1"/>
</dbReference>
<reference evidence="19" key="1">
    <citation type="submission" date="2025-08" db="UniProtKB">
        <authorList>
            <consortium name="Ensembl"/>
        </authorList>
    </citation>
    <scope>IDENTIFICATION</scope>
</reference>
<feature type="domain" description="C2H2-type" evidence="18">
    <location>
        <begin position="490"/>
        <end position="517"/>
    </location>
</feature>
<keyword evidence="7 15" id="KW-0863">Zinc-finger</keyword>
<evidence type="ECO:0000256" key="15">
    <source>
        <dbReference type="PROSITE-ProRule" id="PRU00042"/>
    </source>
</evidence>
<feature type="domain" description="C2H2-type" evidence="18">
    <location>
        <begin position="130"/>
        <end position="162"/>
    </location>
</feature>
<dbReference type="FunFam" id="3.30.160.60:FF:000904">
    <property type="entry name" value="Zinc finger protein 770"/>
    <property type="match status" value="1"/>
</dbReference>
<evidence type="ECO:0000256" key="5">
    <source>
        <dbReference type="ARBA" id="ARBA00022723"/>
    </source>
</evidence>
<evidence type="ECO:0000256" key="10">
    <source>
        <dbReference type="ARBA" id="ARBA00023015"/>
    </source>
</evidence>
<organism evidence="19 20">
    <name type="scientific">Apteryx owenii</name>
    <name type="common">Little spotted kiwi</name>
    <dbReference type="NCBI Taxonomy" id="8824"/>
    <lineage>
        <taxon>Eukaryota</taxon>
        <taxon>Metazoa</taxon>
        <taxon>Chordata</taxon>
        <taxon>Craniata</taxon>
        <taxon>Vertebrata</taxon>
        <taxon>Euteleostomi</taxon>
        <taxon>Archelosauria</taxon>
        <taxon>Archosauria</taxon>
        <taxon>Dinosauria</taxon>
        <taxon>Saurischia</taxon>
        <taxon>Theropoda</taxon>
        <taxon>Coelurosauria</taxon>
        <taxon>Aves</taxon>
        <taxon>Palaeognathae</taxon>
        <taxon>Apterygiformes</taxon>
        <taxon>Apterygidae</taxon>
        <taxon>Apteryx</taxon>
    </lineage>
</organism>
<accession>A0A8B9QMY3</accession>
<feature type="region of interest" description="Disordered" evidence="17">
    <location>
        <begin position="353"/>
        <end position="392"/>
    </location>
</feature>
<evidence type="ECO:0000256" key="12">
    <source>
        <dbReference type="ARBA" id="ARBA00023163"/>
    </source>
</evidence>
<dbReference type="Proteomes" id="UP000694424">
    <property type="component" value="Unplaced"/>
</dbReference>
<dbReference type="FunFam" id="3.30.160.60:FF:001927">
    <property type="entry name" value="Zinc finger protein 1184"/>
    <property type="match status" value="1"/>
</dbReference>
<dbReference type="InterPro" id="IPR013087">
    <property type="entry name" value="Znf_C2H2_type"/>
</dbReference>
<dbReference type="Gene3D" id="3.30.160.60">
    <property type="entry name" value="Classic Zinc Finger"/>
    <property type="match status" value="9"/>
</dbReference>
<evidence type="ECO:0000256" key="9">
    <source>
        <dbReference type="ARBA" id="ARBA00022843"/>
    </source>
</evidence>
<keyword evidence="16" id="KW-0175">Coiled coil</keyword>
<feature type="domain" description="C2H2-type" evidence="18">
    <location>
        <begin position="166"/>
        <end position="193"/>
    </location>
</feature>
<feature type="domain" description="C2H2-type" evidence="18">
    <location>
        <begin position="685"/>
        <end position="712"/>
    </location>
</feature>
<evidence type="ECO:0000256" key="1">
    <source>
        <dbReference type="ARBA" id="ARBA00003767"/>
    </source>
</evidence>
<feature type="domain" description="C2H2-type" evidence="18">
    <location>
        <begin position="81"/>
        <end position="108"/>
    </location>
</feature>
<dbReference type="AlphaFoldDB" id="A0A8B9QMY3"/>
<dbReference type="GO" id="GO:0000978">
    <property type="term" value="F:RNA polymerase II cis-regulatory region sequence-specific DNA binding"/>
    <property type="evidence" value="ECO:0007669"/>
    <property type="project" value="TreeGrafter"/>
</dbReference>
<comment type="function">
    <text evidence="1">May be involved in transcriptional regulation.</text>
</comment>
<feature type="domain" description="C2H2-type" evidence="18">
    <location>
        <begin position="27"/>
        <end position="54"/>
    </location>
</feature>
<evidence type="ECO:0000313" key="20">
    <source>
        <dbReference type="Proteomes" id="UP000694424"/>
    </source>
</evidence>
<feature type="domain" description="C2H2-type" evidence="18">
    <location>
        <begin position="194"/>
        <end position="221"/>
    </location>
</feature>
<keyword evidence="13" id="KW-0539">Nucleus</keyword>
<dbReference type="GO" id="GO:0008270">
    <property type="term" value="F:zinc ion binding"/>
    <property type="evidence" value="ECO:0007669"/>
    <property type="project" value="UniProtKB-KW"/>
</dbReference>
<evidence type="ECO:0000256" key="2">
    <source>
        <dbReference type="ARBA" id="ARBA00004123"/>
    </source>
</evidence>
<keyword evidence="9" id="KW-0832">Ubl conjugation</keyword>
<feature type="domain" description="C2H2-type" evidence="18">
    <location>
        <begin position="518"/>
        <end position="545"/>
    </location>
</feature>
<name>A0A8B9QMY3_APTOW</name>
<protein>
    <recommendedName>
        <fullName evidence="14">Zinc finger protein 770</fullName>
    </recommendedName>
</protein>
<keyword evidence="8" id="KW-0862">Zinc</keyword>
<dbReference type="PANTHER" id="PTHR24384:SF196">
    <property type="entry name" value="ZINC FINGER AND BTB DOMAIN-CONTAINING PROTEIN 11"/>
    <property type="match status" value="1"/>
</dbReference>
<feature type="domain" description="C2H2-type" evidence="18">
    <location>
        <begin position="222"/>
        <end position="249"/>
    </location>
</feature>
<keyword evidence="20" id="KW-1185">Reference proteome</keyword>